<dbReference type="AlphaFoldDB" id="A0A916NYB0"/>
<keyword evidence="2" id="KW-1185">Reference proteome</keyword>
<protein>
    <recommendedName>
        <fullName evidence="3">SIR2-like domain-containing protein</fullName>
    </recommendedName>
</protein>
<reference evidence="1" key="1">
    <citation type="submission" date="2021-06" db="EMBL/GenBank/DDBJ databases">
        <authorList>
            <person name="Criscuolo A."/>
        </authorList>
    </citation>
    <scope>NUCLEOTIDE SEQUENCE</scope>
    <source>
        <strain evidence="1">CIP111600</strain>
    </source>
</reference>
<gene>
    <name evidence="1" type="ORF">PAESOLCIP111_04405</name>
</gene>
<dbReference type="Proteomes" id="UP000693672">
    <property type="component" value="Unassembled WGS sequence"/>
</dbReference>
<evidence type="ECO:0000313" key="2">
    <source>
        <dbReference type="Proteomes" id="UP000693672"/>
    </source>
</evidence>
<evidence type="ECO:0008006" key="3">
    <source>
        <dbReference type="Google" id="ProtNLM"/>
    </source>
</evidence>
<sequence length="514" mass="59049">MARAKIALFFGAGAEIGYGLPSGGTFALDLFRTPVEDDKAEFRKQLEHISNTSHYAAKWLPNNYLKKRIHVFGKADFEGIVTSSLEYRREEMLTYLENFDENVHRLLKYWSLDEEEVRTKYKEEMGFDIGDFSYGQAVKLNNRLAENVRLFDSDFFSAMLKLLETQESRMLQRILRAILELLIGACGQRLISTLNEELFESAPEKLSVFDDLSGIFNLDYRNVGQTGMEIVLEEKPNPVSSQSTLTDIMIELGRVLLEDLYSRAMDYQALIDSHFRYLYNPRAHWAKFTKISIFLHTVRRYISTQHGMDADKLAYGPGYYHDLESLSQHASITAIGTTNYNSYVEQVLESRPIPPIPVYHLNGSVDERYDPYCNSISTSNPDEPLTDGGHLVVPFIFTQSGVKPLTSVTMSRKYVELYDKFQQSDLICIIGYSFSGDDGHINGLFRALAAEGKRLVIFHFGSGNELLLKREYQAKLRLSRPDHLDVFLINEHRTTQEIWWWERALQESLLLPVT</sequence>
<organism evidence="1 2">
    <name type="scientific">Paenibacillus solanacearum</name>
    <dbReference type="NCBI Taxonomy" id="2048548"/>
    <lineage>
        <taxon>Bacteria</taxon>
        <taxon>Bacillati</taxon>
        <taxon>Bacillota</taxon>
        <taxon>Bacilli</taxon>
        <taxon>Bacillales</taxon>
        <taxon>Paenibacillaceae</taxon>
        <taxon>Paenibacillus</taxon>
    </lineage>
</organism>
<evidence type="ECO:0000313" key="1">
    <source>
        <dbReference type="EMBL" id="CAG7643002.1"/>
    </source>
</evidence>
<comment type="caution">
    <text evidence="1">The sequence shown here is derived from an EMBL/GenBank/DDBJ whole genome shotgun (WGS) entry which is preliminary data.</text>
</comment>
<name>A0A916NYB0_9BACL</name>
<dbReference type="RefSeq" id="WP_218094130.1">
    <property type="nucleotide sequence ID" value="NZ_CAJVAS010000024.1"/>
</dbReference>
<accession>A0A916NYB0</accession>
<dbReference type="EMBL" id="CAJVAS010000024">
    <property type="protein sequence ID" value="CAG7643002.1"/>
    <property type="molecule type" value="Genomic_DNA"/>
</dbReference>
<proteinExistence type="predicted"/>